<gene>
    <name evidence="3 4" type="primary">LOC111107023</name>
</gene>
<sequence>MKHSSPFDVHYCYRLDITGDLNSAMSVTCYDEIAQTTRHSTTDGFSTFTATNTNDVTTVSDNLTSTSSYEGNLSLSPYVKEDTCNKSTLFTVIVLLVLLLTAVACYAAILTFKYFTRVRSEWNSPKLPPTCDIYEEIPAGHCISSPPIYETNTQPQQCRTCQNGSPNTLQSNVQSHWNWTYDDQRASNAHSHNPPNPSTYEYEVAKF</sequence>
<evidence type="ECO:0000313" key="2">
    <source>
        <dbReference type="Proteomes" id="UP000694844"/>
    </source>
</evidence>
<keyword evidence="2" id="KW-1185">Reference proteome</keyword>
<dbReference type="AlphaFoldDB" id="A0A8B8B2N1"/>
<dbReference type="KEGG" id="cvn:111107023"/>
<evidence type="ECO:0000313" key="4">
    <source>
        <dbReference type="RefSeq" id="XP_022297667.1"/>
    </source>
</evidence>
<dbReference type="OrthoDB" id="6085294at2759"/>
<organism evidence="2 4">
    <name type="scientific">Crassostrea virginica</name>
    <name type="common">Eastern oyster</name>
    <dbReference type="NCBI Taxonomy" id="6565"/>
    <lineage>
        <taxon>Eukaryota</taxon>
        <taxon>Metazoa</taxon>
        <taxon>Spiralia</taxon>
        <taxon>Lophotrochozoa</taxon>
        <taxon>Mollusca</taxon>
        <taxon>Bivalvia</taxon>
        <taxon>Autobranchia</taxon>
        <taxon>Pteriomorphia</taxon>
        <taxon>Ostreida</taxon>
        <taxon>Ostreoidea</taxon>
        <taxon>Ostreidae</taxon>
        <taxon>Crassostrea</taxon>
    </lineage>
</organism>
<protein>
    <submittedName>
        <fullName evidence="3 4">Uncharacterized protein LOC111107023</fullName>
    </submittedName>
</protein>
<dbReference type="Proteomes" id="UP000694844">
    <property type="component" value="Chromosome 8"/>
</dbReference>
<accession>A0A8B8B2N1</accession>
<keyword evidence="1" id="KW-0812">Transmembrane</keyword>
<reference evidence="3 4" key="1">
    <citation type="submission" date="2025-04" db="UniProtKB">
        <authorList>
            <consortium name="RefSeq"/>
        </authorList>
    </citation>
    <scope>IDENTIFICATION</scope>
    <source>
        <tissue evidence="3 4">Whole sample</tissue>
    </source>
</reference>
<evidence type="ECO:0000256" key="1">
    <source>
        <dbReference type="SAM" id="Phobius"/>
    </source>
</evidence>
<keyword evidence="1" id="KW-0472">Membrane</keyword>
<dbReference type="GeneID" id="111107023"/>
<dbReference type="RefSeq" id="XP_022297667.1">
    <property type="nucleotide sequence ID" value="XM_022441959.1"/>
</dbReference>
<proteinExistence type="predicted"/>
<keyword evidence="1" id="KW-1133">Transmembrane helix</keyword>
<evidence type="ECO:0000313" key="3">
    <source>
        <dbReference type="RefSeq" id="XP_022297666.1"/>
    </source>
</evidence>
<name>A0A8B8B2N1_CRAVI</name>
<feature type="transmembrane region" description="Helical" evidence="1">
    <location>
        <begin position="89"/>
        <end position="112"/>
    </location>
</feature>
<dbReference type="RefSeq" id="XP_022297666.1">
    <property type="nucleotide sequence ID" value="XM_022441958.1"/>
</dbReference>